<keyword evidence="1" id="KW-0812">Transmembrane</keyword>
<keyword evidence="1" id="KW-0472">Membrane</keyword>
<keyword evidence="1" id="KW-1133">Transmembrane helix</keyword>
<feature type="transmembrane region" description="Helical" evidence="1">
    <location>
        <begin position="7"/>
        <end position="27"/>
    </location>
</feature>
<reference evidence="2" key="1">
    <citation type="submission" date="2021-01" db="EMBL/GenBank/DDBJ databases">
        <authorList>
            <person name="Corre E."/>
            <person name="Pelletier E."/>
            <person name="Niang G."/>
            <person name="Scheremetjew M."/>
            <person name="Finn R."/>
            <person name="Kale V."/>
            <person name="Holt S."/>
            <person name="Cochrane G."/>
            <person name="Meng A."/>
            <person name="Brown T."/>
            <person name="Cohen L."/>
        </authorList>
    </citation>
    <scope>NUCLEOTIDE SEQUENCE</scope>
    <source>
        <strain evidence="2">OF101</strain>
    </source>
</reference>
<dbReference type="EMBL" id="HBGE01040174">
    <property type="protein sequence ID" value="CAD9135333.1"/>
    <property type="molecule type" value="Transcribed_RNA"/>
</dbReference>
<evidence type="ECO:0000313" key="2">
    <source>
        <dbReference type="EMBL" id="CAD9135333.1"/>
    </source>
</evidence>
<name>A0A7S1QG72_ALECA</name>
<protein>
    <submittedName>
        <fullName evidence="2">Uncharacterized protein</fullName>
    </submittedName>
</protein>
<evidence type="ECO:0000256" key="1">
    <source>
        <dbReference type="SAM" id="Phobius"/>
    </source>
</evidence>
<organism evidence="2">
    <name type="scientific">Alexandrium catenella</name>
    <name type="common">Red tide dinoflagellate</name>
    <name type="synonym">Gonyaulax catenella</name>
    <dbReference type="NCBI Taxonomy" id="2925"/>
    <lineage>
        <taxon>Eukaryota</taxon>
        <taxon>Sar</taxon>
        <taxon>Alveolata</taxon>
        <taxon>Dinophyceae</taxon>
        <taxon>Gonyaulacales</taxon>
        <taxon>Pyrocystaceae</taxon>
        <taxon>Alexandrium</taxon>
    </lineage>
</organism>
<sequence length="183" mass="20096">MAISRRSASICLPGTICVAVIVVGWWTKEDAAFVAARRQPALARVIRAASTGQHEVSQPQPLVPPEVNYYTNQAIMECLNEGCPIEVLDELEGKLSRDEARIKTSLEELRHAQEASFEPADVAEVLGWFDSVLANSRSIREQLQSAKQARHGLHGMRFVSQFVNGGNSGFAQQFVKGNSVSYP</sequence>
<gene>
    <name evidence="2" type="ORF">ACAT0790_LOCUS24199</name>
</gene>
<proteinExistence type="predicted"/>
<dbReference type="AlphaFoldDB" id="A0A7S1QG72"/>
<accession>A0A7S1QG72</accession>